<accession>A0A6M8UCF0</accession>
<dbReference type="AlphaFoldDB" id="A0A6M8UCF0"/>
<keyword evidence="2" id="KW-1185">Reference proteome</keyword>
<gene>
    <name evidence="1" type="ORF">PMPD1_2467</name>
</gene>
<dbReference type="KEGG" id="pmak:PMPD1_2467"/>
<proteinExistence type="predicted"/>
<organism evidence="1 2">
    <name type="scientific">Paramixta manurensis</name>
    <dbReference type="NCBI Taxonomy" id="2740817"/>
    <lineage>
        <taxon>Bacteria</taxon>
        <taxon>Pseudomonadati</taxon>
        <taxon>Pseudomonadota</taxon>
        <taxon>Gammaproteobacteria</taxon>
        <taxon>Enterobacterales</taxon>
        <taxon>Erwiniaceae</taxon>
        <taxon>Paramixta</taxon>
    </lineage>
</organism>
<dbReference type="Proteomes" id="UP000505325">
    <property type="component" value="Chromosome"/>
</dbReference>
<protein>
    <submittedName>
        <fullName evidence="1">Uncharacterized protein</fullName>
    </submittedName>
</protein>
<sequence length="189" mass="21676">MAQPDVFLPFIRSRINGPLDMMMRNAVINASVQFCRESLYCREYVEIGNVEKGQTVELTTPDQPVKCVRLLNITFADEPLPYHDYYLMNSNTLCFRRKLLAVNAVIAVEPRISAAVVPDALADDYAEAVAFGALQELYMMPGKPWTDPQRSEYYRLRFTDGFRDAYRKALESHPSHTGFNNPVRRHSFC</sequence>
<evidence type="ECO:0000313" key="2">
    <source>
        <dbReference type="Proteomes" id="UP000505325"/>
    </source>
</evidence>
<dbReference type="EMBL" id="CP054212">
    <property type="protein sequence ID" value="QKJ87409.1"/>
    <property type="molecule type" value="Genomic_DNA"/>
</dbReference>
<reference evidence="1 2" key="1">
    <citation type="submission" date="2020-06" db="EMBL/GenBank/DDBJ databases">
        <title>Genome sequence of Paramixta manurensis strain PD-1.</title>
        <authorList>
            <person name="Lee C.W."/>
            <person name="Kim J."/>
        </authorList>
    </citation>
    <scope>NUCLEOTIDE SEQUENCE [LARGE SCALE GENOMIC DNA]</scope>
    <source>
        <strain evidence="1 2">PD-1</strain>
    </source>
</reference>
<evidence type="ECO:0000313" key="1">
    <source>
        <dbReference type="EMBL" id="QKJ87409.1"/>
    </source>
</evidence>
<name>A0A6M8UCF0_9GAMM</name>
<dbReference type="RefSeq" id="WP_173634356.1">
    <property type="nucleotide sequence ID" value="NZ_CP054212.1"/>
</dbReference>